<dbReference type="EMBL" id="JAJATW010000001">
    <property type="protein sequence ID" value="MCB5160486.1"/>
    <property type="molecule type" value="Genomic_DNA"/>
</dbReference>
<protein>
    <submittedName>
        <fullName evidence="16">TonB-dependent receptor</fullName>
    </submittedName>
</protein>
<dbReference type="InterPro" id="IPR037066">
    <property type="entry name" value="Plug_dom_sf"/>
</dbReference>
<dbReference type="Pfam" id="PF00593">
    <property type="entry name" value="TonB_dep_Rec_b-barrel"/>
    <property type="match status" value="1"/>
</dbReference>
<dbReference type="InterPro" id="IPR036942">
    <property type="entry name" value="Beta-barrel_TonB_sf"/>
</dbReference>
<keyword evidence="17" id="KW-1185">Reference proteome</keyword>
<evidence type="ECO:0000259" key="14">
    <source>
        <dbReference type="Pfam" id="PF00593"/>
    </source>
</evidence>
<dbReference type="PROSITE" id="PS52016">
    <property type="entry name" value="TONB_DEPENDENT_REC_3"/>
    <property type="match status" value="1"/>
</dbReference>
<dbReference type="PANTHER" id="PTHR30069:SF53">
    <property type="entry name" value="COLICIN I RECEPTOR-RELATED"/>
    <property type="match status" value="1"/>
</dbReference>
<sequence>MFTKKKLFISMLATSPFLGAYAEATDQNDVQLDAMIVTATMAETKIEDAPAFATIVTKDDIAKSSINSVADLLRETVGVNNLSNSSGRDEIQIRGMDGDYTVFLVNGKRVSSGSAFAKGSDADVNSVPLNSIERIEVIRGPMSVLYGADAIGGVVNVITKKPQAGDDWTGTITAEARIIDSGEDGDQYRVGVSGMGAITDKLSMSISVEDSSQDAWFAESDDNYPLREERNSQNLSSTLSWQAAENQQVDVDFGYNHDERPYQAFSNTAYREQEITRTDLAITHKGQWDWADTTAYIKREESDVYDYNTQYASTGEVEHDGLESNNTYAKAYANRVLGKHALMGGIDFKQEELKDDYYLTSDDESAYQYGLFAQDEMALTEKLALTLGGRLDNHEVYGSNFSPKAYLVYNLDETLTLKGGVTQAFKAPALLNYSENYSQASCGGSCLLSGNPDLEAETSMSYEFGFDYHKKGLGITGAVFRNDVDNLIDRYVGKDSDGNTEVAWINVNKAMTQGLELSVVTSLTEDLQLKANYTYLDTEAEDSDGTKTVLTGRPEDQASLSFDYQATDILGTYATVNYISGMQASSSGDQELPSYYRTDIGLVADVTDNLVIRAGIKNIGDVRLDEEDTNYTTYEIGRSFFASAAYNF</sequence>
<keyword evidence="8 10" id="KW-0472">Membrane</keyword>
<evidence type="ECO:0000256" key="4">
    <source>
        <dbReference type="ARBA" id="ARBA00022692"/>
    </source>
</evidence>
<dbReference type="Pfam" id="PF07715">
    <property type="entry name" value="Plug"/>
    <property type="match status" value="1"/>
</dbReference>
<dbReference type="RefSeq" id="WP_226752865.1">
    <property type="nucleotide sequence ID" value="NZ_JAJATW010000001.1"/>
</dbReference>
<keyword evidence="5 13" id="KW-0732">Signal</keyword>
<evidence type="ECO:0000259" key="15">
    <source>
        <dbReference type="Pfam" id="PF07715"/>
    </source>
</evidence>
<keyword evidence="6" id="KW-0406">Ion transport</keyword>
<evidence type="ECO:0000256" key="11">
    <source>
        <dbReference type="PROSITE-ProRule" id="PRU10144"/>
    </source>
</evidence>
<keyword evidence="2 10" id="KW-0813">Transport</keyword>
<dbReference type="InterPro" id="IPR000531">
    <property type="entry name" value="Beta-barrel_TonB"/>
</dbReference>
<dbReference type="InterPro" id="IPR010917">
    <property type="entry name" value="TonB_rcpt_CS"/>
</dbReference>
<keyword evidence="16" id="KW-0675">Receptor</keyword>
<dbReference type="SUPFAM" id="SSF56935">
    <property type="entry name" value="Porins"/>
    <property type="match status" value="1"/>
</dbReference>
<evidence type="ECO:0000256" key="12">
    <source>
        <dbReference type="RuleBase" id="RU003357"/>
    </source>
</evidence>
<evidence type="ECO:0000256" key="1">
    <source>
        <dbReference type="ARBA" id="ARBA00004571"/>
    </source>
</evidence>
<name>A0A9X1ILY8_9GAMM</name>
<comment type="subcellular location">
    <subcellularLocation>
        <location evidence="1 10">Cell outer membrane</location>
        <topology evidence="1 10">Multi-pass membrane protein</topology>
    </subcellularLocation>
</comment>
<dbReference type="Proteomes" id="UP001139095">
    <property type="component" value="Unassembled WGS sequence"/>
</dbReference>
<evidence type="ECO:0000256" key="5">
    <source>
        <dbReference type="ARBA" id="ARBA00022729"/>
    </source>
</evidence>
<feature type="domain" description="TonB-dependent receptor plug" evidence="15">
    <location>
        <begin position="46"/>
        <end position="154"/>
    </location>
</feature>
<feature type="signal peptide" evidence="13">
    <location>
        <begin position="1"/>
        <end position="22"/>
    </location>
</feature>
<comment type="caution">
    <text evidence="16">The sequence shown here is derived from an EMBL/GenBank/DDBJ whole genome shotgun (WGS) entry which is preliminary data.</text>
</comment>
<comment type="similarity">
    <text evidence="10 12">Belongs to the TonB-dependent receptor family.</text>
</comment>
<accession>A0A9X1ILY8</accession>
<dbReference type="GO" id="GO:0009279">
    <property type="term" value="C:cell outer membrane"/>
    <property type="evidence" value="ECO:0007669"/>
    <property type="project" value="UniProtKB-SubCell"/>
</dbReference>
<dbReference type="PANTHER" id="PTHR30069">
    <property type="entry name" value="TONB-DEPENDENT OUTER MEMBRANE RECEPTOR"/>
    <property type="match status" value="1"/>
</dbReference>
<keyword evidence="4 10" id="KW-0812">Transmembrane</keyword>
<evidence type="ECO:0000256" key="8">
    <source>
        <dbReference type="ARBA" id="ARBA00023136"/>
    </source>
</evidence>
<evidence type="ECO:0000313" key="16">
    <source>
        <dbReference type="EMBL" id="MCB5160486.1"/>
    </source>
</evidence>
<evidence type="ECO:0000256" key="2">
    <source>
        <dbReference type="ARBA" id="ARBA00022448"/>
    </source>
</evidence>
<evidence type="ECO:0000256" key="6">
    <source>
        <dbReference type="ARBA" id="ARBA00023065"/>
    </source>
</evidence>
<keyword evidence="3 10" id="KW-1134">Transmembrane beta strand</keyword>
<dbReference type="Gene3D" id="2.40.170.20">
    <property type="entry name" value="TonB-dependent receptor, beta-barrel domain"/>
    <property type="match status" value="1"/>
</dbReference>
<dbReference type="InterPro" id="IPR039426">
    <property type="entry name" value="TonB-dep_rcpt-like"/>
</dbReference>
<keyword evidence="9 10" id="KW-0998">Cell outer membrane</keyword>
<dbReference type="CDD" id="cd01347">
    <property type="entry name" value="ligand_gated_channel"/>
    <property type="match status" value="1"/>
</dbReference>
<dbReference type="GO" id="GO:0015344">
    <property type="term" value="F:siderophore uptake transmembrane transporter activity"/>
    <property type="evidence" value="ECO:0007669"/>
    <property type="project" value="TreeGrafter"/>
</dbReference>
<dbReference type="AlphaFoldDB" id="A0A9X1ILY8"/>
<dbReference type="InterPro" id="IPR012910">
    <property type="entry name" value="Plug_dom"/>
</dbReference>
<evidence type="ECO:0000313" key="17">
    <source>
        <dbReference type="Proteomes" id="UP001139095"/>
    </source>
</evidence>
<evidence type="ECO:0000256" key="9">
    <source>
        <dbReference type="ARBA" id="ARBA00023237"/>
    </source>
</evidence>
<feature type="chain" id="PRO_5040813097" evidence="13">
    <location>
        <begin position="23"/>
        <end position="648"/>
    </location>
</feature>
<dbReference type="GO" id="GO:0044718">
    <property type="term" value="P:siderophore transmembrane transport"/>
    <property type="evidence" value="ECO:0007669"/>
    <property type="project" value="TreeGrafter"/>
</dbReference>
<evidence type="ECO:0000256" key="7">
    <source>
        <dbReference type="ARBA" id="ARBA00023077"/>
    </source>
</evidence>
<dbReference type="PROSITE" id="PS01156">
    <property type="entry name" value="TONB_DEPENDENT_REC_2"/>
    <property type="match status" value="1"/>
</dbReference>
<proteinExistence type="inferred from homology"/>
<evidence type="ECO:0000256" key="13">
    <source>
        <dbReference type="SAM" id="SignalP"/>
    </source>
</evidence>
<gene>
    <name evidence="16" type="ORF">LG368_01015</name>
</gene>
<evidence type="ECO:0000256" key="10">
    <source>
        <dbReference type="PROSITE-ProRule" id="PRU01360"/>
    </source>
</evidence>
<evidence type="ECO:0000256" key="3">
    <source>
        <dbReference type="ARBA" id="ARBA00022452"/>
    </source>
</evidence>
<feature type="short sequence motif" description="TonB C-terminal box" evidence="11">
    <location>
        <begin position="631"/>
        <end position="648"/>
    </location>
</feature>
<organism evidence="16 17">
    <name type="scientific">Marinomonas algarum</name>
    <dbReference type="NCBI Taxonomy" id="2883105"/>
    <lineage>
        <taxon>Bacteria</taxon>
        <taxon>Pseudomonadati</taxon>
        <taxon>Pseudomonadota</taxon>
        <taxon>Gammaproteobacteria</taxon>
        <taxon>Oceanospirillales</taxon>
        <taxon>Oceanospirillaceae</taxon>
        <taxon>Marinomonas</taxon>
    </lineage>
</organism>
<reference evidence="16" key="1">
    <citation type="submission" date="2021-10" db="EMBL/GenBank/DDBJ databases">
        <title>Marinomonas pontica sp. nov., isolated from the Black Sea.</title>
        <authorList>
            <person name="Zhao L.-H."/>
            <person name="Xue J.-H."/>
        </authorList>
    </citation>
    <scope>NUCLEOTIDE SEQUENCE</scope>
    <source>
        <strain evidence="16">E8</strain>
    </source>
</reference>
<keyword evidence="7 12" id="KW-0798">TonB box</keyword>
<feature type="domain" description="TonB-dependent receptor-like beta-barrel" evidence="14">
    <location>
        <begin position="227"/>
        <end position="619"/>
    </location>
</feature>
<dbReference type="Gene3D" id="2.170.130.10">
    <property type="entry name" value="TonB-dependent receptor, plug domain"/>
    <property type="match status" value="1"/>
</dbReference>